<proteinExistence type="inferred from homology"/>
<dbReference type="EC" id="4.1.99.3" evidence="8"/>
<dbReference type="PROSITE" id="PS00691">
    <property type="entry name" value="DNA_PHOTOLYASES_1_2"/>
    <property type="match status" value="1"/>
</dbReference>
<dbReference type="SUPFAM" id="SSF48173">
    <property type="entry name" value="Cryptochrome/photolyase FAD-binding domain"/>
    <property type="match status" value="1"/>
</dbReference>
<evidence type="ECO:0000256" key="1">
    <source>
        <dbReference type="ARBA" id="ARBA00001932"/>
    </source>
</evidence>
<accession>A0ABZ1CJL3</accession>
<dbReference type="EMBL" id="CP141769">
    <property type="protein sequence ID" value="WRS39056.1"/>
    <property type="molecule type" value="Genomic_DNA"/>
</dbReference>
<dbReference type="Gene3D" id="3.40.50.620">
    <property type="entry name" value="HUPs"/>
    <property type="match status" value="1"/>
</dbReference>
<dbReference type="InterPro" id="IPR005101">
    <property type="entry name" value="Cryptochr/Photolyase_FAD-bd"/>
</dbReference>
<evidence type="ECO:0000256" key="4">
    <source>
        <dbReference type="ARBA" id="ARBA00022827"/>
    </source>
</evidence>
<dbReference type="PROSITE" id="PS51645">
    <property type="entry name" value="PHR_CRY_ALPHA_BETA"/>
    <property type="match status" value="1"/>
</dbReference>
<comment type="similarity">
    <text evidence="6">Belongs to the DNA photolyase family.</text>
</comment>
<evidence type="ECO:0000256" key="5">
    <source>
        <dbReference type="ARBA" id="ARBA00022991"/>
    </source>
</evidence>
<keyword evidence="4 6" id="KW-0274">FAD</keyword>
<evidence type="ECO:0000259" key="7">
    <source>
        <dbReference type="PROSITE" id="PS51645"/>
    </source>
</evidence>
<dbReference type="GO" id="GO:0003904">
    <property type="term" value="F:deoxyribodipyrimidine photo-lyase activity"/>
    <property type="evidence" value="ECO:0007669"/>
    <property type="project" value="UniProtKB-EC"/>
</dbReference>
<dbReference type="RefSeq" id="WP_324779588.1">
    <property type="nucleotide sequence ID" value="NZ_CP141769.1"/>
</dbReference>
<sequence>MPEYVRTLVWFRRDLRDNDHAALYHALRQSREVACAFVFDRDILDGLLDRADRRVEFIHDGVAELQRTLEARGGGLIVRHGRARDEIVRLATELEVEAVFFNHDDDPAARARDAAVEGALHARGIAVRHYKDAVIFEREEVLTVSRTPFSVFTPYKNAWLKALTPAHLAPYPAGRHVGRLLPRSTPVPSLHALGFRPTNLHDLKLPTGMAGGARLFEDFLARIDRYHEARDFPAQKGPSYLSAHLRFGTVSVRQLAAAAWQRGGRGAQTWLSELIWRDFYHQILWHRPDVAAGHAFKARFDALPWPNPPGHFEAWCAARTGYPLVDAAMRQLEQTGYMHNRLRMIAASFLVKDLLVDWRLGEKWFADKLIDFDLAANSGGWQWAASVGCDAQPWFRIFNPVAQSERFDPDGHFIRRYLPELARVPAPAIHAPWTMSAALQQQTGCRIGRDYPEPLVEHAAQRVRALALFKQIQAVP</sequence>
<reference evidence="8 9" key="1">
    <citation type="submission" date="2023-12" db="EMBL/GenBank/DDBJ databases">
        <title>Thiobacillus sedimentum sp. nov., a chemolithoautotrophic sulfur-oxidizing bacterium isolated from freshwater sediment.</title>
        <authorList>
            <person name="Luo J."/>
            <person name="Dai C."/>
        </authorList>
    </citation>
    <scope>NUCLEOTIDE SEQUENCE [LARGE SCALE GENOMIC DNA]</scope>
    <source>
        <strain evidence="8 9">SCUT-2</strain>
    </source>
</reference>
<organism evidence="8 9">
    <name type="scientific">Thiobacillus sedimenti</name>
    <dbReference type="NCBI Taxonomy" id="3110231"/>
    <lineage>
        <taxon>Bacteria</taxon>
        <taxon>Pseudomonadati</taxon>
        <taxon>Pseudomonadota</taxon>
        <taxon>Betaproteobacteria</taxon>
        <taxon>Nitrosomonadales</taxon>
        <taxon>Thiobacillaceae</taxon>
        <taxon>Thiobacillus</taxon>
    </lineage>
</organism>
<dbReference type="Proteomes" id="UP001334732">
    <property type="component" value="Chromosome"/>
</dbReference>
<evidence type="ECO:0000256" key="3">
    <source>
        <dbReference type="ARBA" id="ARBA00022630"/>
    </source>
</evidence>
<dbReference type="InterPro" id="IPR036134">
    <property type="entry name" value="Crypto/Photolyase_FAD-like_sf"/>
</dbReference>
<dbReference type="Gene3D" id="1.10.579.10">
    <property type="entry name" value="DNA Cyclobutane Dipyrimidine Photolyase, subunit A, domain 3"/>
    <property type="match status" value="1"/>
</dbReference>
<dbReference type="PROSITE" id="PS00394">
    <property type="entry name" value="DNA_PHOTOLYASES_1_1"/>
    <property type="match status" value="1"/>
</dbReference>
<keyword evidence="8" id="KW-0456">Lyase</keyword>
<dbReference type="InterPro" id="IPR002081">
    <property type="entry name" value="Cryptochrome/DNA_photolyase_1"/>
</dbReference>
<evidence type="ECO:0000313" key="9">
    <source>
        <dbReference type="Proteomes" id="UP001334732"/>
    </source>
</evidence>
<dbReference type="Pfam" id="PF00875">
    <property type="entry name" value="DNA_photolyase"/>
    <property type="match status" value="1"/>
</dbReference>
<keyword evidence="9" id="KW-1185">Reference proteome</keyword>
<dbReference type="PRINTS" id="PR00147">
    <property type="entry name" value="DNAPHOTLYASE"/>
</dbReference>
<evidence type="ECO:0000313" key="8">
    <source>
        <dbReference type="EMBL" id="WRS39056.1"/>
    </source>
</evidence>
<dbReference type="SUPFAM" id="SSF52425">
    <property type="entry name" value="Cryptochrome/photolyase, N-terminal domain"/>
    <property type="match status" value="1"/>
</dbReference>
<dbReference type="PANTHER" id="PTHR11455">
    <property type="entry name" value="CRYPTOCHROME"/>
    <property type="match status" value="1"/>
</dbReference>
<dbReference type="Pfam" id="PF03441">
    <property type="entry name" value="FAD_binding_7"/>
    <property type="match status" value="1"/>
</dbReference>
<keyword evidence="3 6" id="KW-0285">Flavoprotein</keyword>
<keyword evidence="5 6" id="KW-0157">Chromophore</keyword>
<dbReference type="InterPro" id="IPR014729">
    <property type="entry name" value="Rossmann-like_a/b/a_fold"/>
</dbReference>
<evidence type="ECO:0000256" key="2">
    <source>
        <dbReference type="ARBA" id="ARBA00001974"/>
    </source>
</evidence>
<dbReference type="InterPro" id="IPR036155">
    <property type="entry name" value="Crypto/Photolyase_N_sf"/>
</dbReference>
<comment type="cofactor">
    <cofactor evidence="1">
        <name>(6R)-5,10-methylene-5,6,7,8-tetrahydrofolate</name>
        <dbReference type="ChEBI" id="CHEBI:15636"/>
    </cofactor>
</comment>
<name>A0ABZ1CJL3_9PROT</name>
<protein>
    <submittedName>
        <fullName evidence="8">Deoxyribodipyrimidine photo-lyase</fullName>
        <ecNumber evidence="8">4.1.99.3</ecNumber>
    </submittedName>
</protein>
<evidence type="ECO:0000256" key="6">
    <source>
        <dbReference type="RuleBase" id="RU004182"/>
    </source>
</evidence>
<comment type="cofactor">
    <cofactor evidence="2">
        <name>FAD</name>
        <dbReference type="ChEBI" id="CHEBI:57692"/>
    </cofactor>
</comment>
<feature type="domain" description="Photolyase/cryptochrome alpha/beta" evidence="7">
    <location>
        <begin position="5"/>
        <end position="135"/>
    </location>
</feature>
<dbReference type="InterPro" id="IPR018394">
    <property type="entry name" value="DNA_photolyase_1_CS_C"/>
</dbReference>
<gene>
    <name evidence="8" type="ORF">VA613_13750</name>
</gene>
<dbReference type="PANTHER" id="PTHR11455:SF9">
    <property type="entry name" value="CRYPTOCHROME CIRCADIAN CLOCK 5 ISOFORM X1"/>
    <property type="match status" value="1"/>
</dbReference>
<dbReference type="InterPro" id="IPR006050">
    <property type="entry name" value="DNA_photolyase_N"/>
</dbReference>
<dbReference type="Gene3D" id="1.25.40.80">
    <property type="match status" value="1"/>
</dbReference>